<dbReference type="InterPro" id="IPR029044">
    <property type="entry name" value="Nucleotide-diphossugar_trans"/>
</dbReference>
<dbReference type="SUPFAM" id="SSF53448">
    <property type="entry name" value="Nucleotide-diphospho-sugar transferases"/>
    <property type="match status" value="1"/>
</dbReference>
<comment type="caution">
    <text evidence="2">The sequence shown here is derived from an EMBL/GenBank/DDBJ whole genome shotgun (WGS) entry which is preliminary data.</text>
</comment>
<feature type="domain" description="Glycosyltransferase 2-like" evidence="1">
    <location>
        <begin position="15"/>
        <end position="138"/>
    </location>
</feature>
<evidence type="ECO:0000313" key="3">
    <source>
        <dbReference type="Proteomes" id="UP000468901"/>
    </source>
</evidence>
<sequence length="330" mass="37141">MNNALPEAGEHPTISVVIPYYNSGAFIEGALEQLSQQTFRDFEVVIVDDGSSADEAALAREAAARWHAIYLRQSNAGPGAARNRGARMAKGTWIAFLDVDDTWEPSKLAEQIAAGADQDLVLCDTQTVAKSGTLRHRHFWSSYIGTDVFSAAILRGDVYSFTSAIFVRTELFFALGGFDERLRYLEDHHFLYRAVKVLRWTCLGKALSSRIVHEESMSHISRNLDVDAHVERRKLFLDVLSEFEPELDKKDHLLREMHRNIKRSIVMRRPQKALELALRAVALKPARLKNYGFLIAIIISLASPSEFDHWNPDLAQIAKTADKPRALPCP</sequence>
<keyword evidence="3" id="KW-1185">Reference proteome</keyword>
<evidence type="ECO:0000313" key="2">
    <source>
        <dbReference type="EMBL" id="KAB7741107.1"/>
    </source>
</evidence>
<dbReference type="RefSeq" id="WP_152215081.1">
    <property type="nucleotide sequence ID" value="NZ_WESC01000004.1"/>
</dbReference>
<organism evidence="2 3">
    <name type="scientific">Parvibaculum sedimenti</name>
    <dbReference type="NCBI Taxonomy" id="2608632"/>
    <lineage>
        <taxon>Bacteria</taxon>
        <taxon>Pseudomonadati</taxon>
        <taxon>Pseudomonadota</taxon>
        <taxon>Alphaproteobacteria</taxon>
        <taxon>Hyphomicrobiales</taxon>
        <taxon>Parvibaculaceae</taxon>
        <taxon>Parvibaculum</taxon>
    </lineage>
</organism>
<dbReference type="Gene3D" id="3.90.550.10">
    <property type="entry name" value="Spore Coat Polysaccharide Biosynthesis Protein SpsA, Chain A"/>
    <property type="match status" value="1"/>
</dbReference>
<dbReference type="Proteomes" id="UP000468901">
    <property type="component" value="Unassembled WGS sequence"/>
</dbReference>
<dbReference type="CDD" id="cd00761">
    <property type="entry name" value="Glyco_tranf_GTA_type"/>
    <property type="match status" value="1"/>
</dbReference>
<evidence type="ECO:0000259" key="1">
    <source>
        <dbReference type="Pfam" id="PF00535"/>
    </source>
</evidence>
<reference evidence="2 3" key="1">
    <citation type="submission" date="2019-09" db="EMBL/GenBank/DDBJ databases">
        <title>Parvibaculum sedimenti sp. nov., isolated from sediment.</title>
        <authorList>
            <person name="Wang Y."/>
        </authorList>
    </citation>
    <scope>NUCLEOTIDE SEQUENCE [LARGE SCALE GENOMIC DNA]</scope>
    <source>
        <strain evidence="2 3">HXT-9</strain>
    </source>
</reference>
<keyword evidence="2" id="KW-0808">Transferase</keyword>
<accession>A0A6N6VJ45</accession>
<proteinExistence type="predicted"/>
<dbReference type="GO" id="GO:0016758">
    <property type="term" value="F:hexosyltransferase activity"/>
    <property type="evidence" value="ECO:0007669"/>
    <property type="project" value="UniProtKB-ARBA"/>
</dbReference>
<name>A0A6N6VJ45_9HYPH</name>
<dbReference type="Pfam" id="PF00535">
    <property type="entry name" value="Glycos_transf_2"/>
    <property type="match status" value="1"/>
</dbReference>
<dbReference type="EMBL" id="WESC01000004">
    <property type="protein sequence ID" value="KAB7741107.1"/>
    <property type="molecule type" value="Genomic_DNA"/>
</dbReference>
<dbReference type="InterPro" id="IPR001173">
    <property type="entry name" value="Glyco_trans_2-like"/>
</dbReference>
<gene>
    <name evidence="2" type="ORF">F2P47_04980</name>
</gene>
<dbReference type="AlphaFoldDB" id="A0A6N6VJ45"/>
<protein>
    <submittedName>
        <fullName evidence="2">Glycosyltransferase</fullName>
    </submittedName>
</protein>
<dbReference type="PANTHER" id="PTHR22916">
    <property type="entry name" value="GLYCOSYLTRANSFERASE"/>
    <property type="match status" value="1"/>
</dbReference>